<dbReference type="Gramene" id="ONK78986">
    <property type="protein sequence ID" value="ONK78986"/>
    <property type="gene ID" value="A4U43_C01F1700"/>
</dbReference>
<feature type="compositionally biased region" description="Polar residues" evidence="1">
    <location>
        <begin position="41"/>
        <end position="59"/>
    </location>
</feature>
<gene>
    <name evidence="2" type="ORF">A4U43_C01F1700</name>
</gene>
<sequence length="216" mass="22758">MVFSANPLSLSVPDPAFESWLRDTGYLELLDSHSSSSSSSTDTCPPSASKTPNPNPTLSKTPKSLFSLLKTLVSLLTLNPFAKLTPDDFAGSTPSWTLAFIGSLDSYSWPNGPSQARMRVQENVSDAGAVAGGGVEFDDVGGGEVLQREVGDGGEVPGIEDGLGSDRAMCHCSSTLLVQSPDSILLCYQCQLHSDDLARFSPETGSSKAIYCIESS</sequence>
<proteinExistence type="predicted"/>
<organism evidence="2 3">
    <name type="scientific">Asparagus officinalis</name>
    <name type="common">Garden asparagus</name>
    <dbReference type="NCBI Taxonomy" id="4686"/>
    <lineage>
        <taxon>Eukaryota</taxon>
        <taxon>Viridiplantae</taxon>
        <taxon>Streptophyta</taxon>
        <taxon>Embryophyta</taxon>
        <taxon>Tracheophyta</taxon>
        <taxon>Spermatophyta</taxon>
        <taxon>Magnoliopsida</taxon>
        <taxon>Liliopsida</taxon>
        <taxon>Asparagales</taxon>
        <taxon>Asparagaceae</taxon>
        <taxon>Asparagoideae</taxon>
        <taxon>Asparagus</taxon>
    </lineage>
</organism>
<feature type="region of interest" description="Disordered" evidence="1">
    <location>
        <begin position="32"/>
        <end position="59"/>
    </location>
</feature>
<dbReference type="AlphaFoldDB" id="A0A5P1FKY5"/>
<keyword evidence="3" id="KW-1185">Reference proteome</keyword>
<accession>A0A5P1FKY5</accession>
<dbReference type="EMBL" id="CM007381">
    <property type="protein sequence ID" value="ONK78986.1"/>
    <property type="molecule type" value="Genomic_DNA"/>
</dbReference>
<protein>
    <submittedName>
        <fullName evidence="2">Uncharacterized protein</fullName>
    </submittedName>
</protein>
<name>A0A5P1FKY5_ASPOF</name>
<evidence type="ECO:0000313" key="3">
    <source>
        <dbReference type="Proteomes" id="UP000243459"/>
    </source>
</evidence>
<reference evidence="3" key="1">
    <citation type="journal article" date="2017" name="Nat. Commun.">
        <title>The asparagus genome sheds light on the origin and evolution of a young Y chromosome.</title>
        <authorList>
            <person name="Harkess A."/>
            <person name="Zhou J."/>
            <person name="Xu C."/>
            <person name="Bowers J.E."/>
            <person name="Van der Hulst R."/>
            <person name="Ayyampalayam S."/>
            <person name="Mercati F."/>
            <person name="Riccardi P."/>
            <person name="McKain M.R."/>
            <person name="Kakrana A."/>
            <person name="Tang H."/>
            <person name="Ray J."/>
            <person name="Groenendijk J."/>
            <person name="Arikit S."/>
            <person name="Mathioni S.M."/>
            <person name="Nakano M."/>
            <person name="Shan H."/>
            <person name="Telgmann-Rauber A."/>
            <person name="Kanno A."/>
            <person name="Yue Z."/>
            <person name="Chen H."/>
            <person name="Li W."/>
            <person name="Chen Y."/>
            <person name="Xu X."/>
            <person name="Zhang Y."/>
            <person name="Luo S."/>
            <person name="Chen H."/>
            <person name="Gao J."/>
            <person name="Mao Z."/>
            <person name="Pires J.C."/>
            <person name="Luo M."/>
            <person name="Kudrna D."/>
            <person name="Wing R.A."/>
            <person name="Meyers B.C."/>
            <person name="Yi K."/>
            <person name="Kong H."/>
            <person name="Lavrijsen P."/>
            <person name="Sunseri F."/>
            <person name="Falavigna A."/>
            <person name="Ye Y."/>
            <person name="Leebens-Mack J.H."/>
            <person name="Chen G."/>
        </authorList>
    </citation>
    <scope>NUCLEOTIDE SEQUENCE [LARGE SCALE GENOMIC DNA]</scope>
    <source>
        <strain evidence="3">cv. DH0086</strain>
    </source>
</reference>
<evidence type="ECO:0000313" key="2">
    <source>
        <dbReference type="EMBL" id="ONK78986.1"/>
    </source>
</evidence>
<dbReference type="Proteomes" id="UP000243459">
    <property type="component" value="Chromosome 1"/>
</dbReference>
<evidence type="ECO:0000256" key="1">
    <source>
        <dbReference type="SAM" id="MobiDB-lite"/>
    </source>
</evidence>